<dbReference type="OrthoDB" id="2351813at2759"/>
<reference evidence="1" key="1">
    <citation type="submission" date="2019-10" db="EMBL/GenBank/DDBJ databases">
        <title>Conservation and host-specific expression of non-tandemly repeated heterogenous ribosome RNA gene in arbuscular mycorrhizal fungi.</title>
        <authorList>
            <person name="Maeda T."/>
            <person name="Kobayashi Y."/>
            <person name="Nakagawa T."/>
            <person name="Ezawa T."/>
            <person name="Yamaguchi K."/>
            <person name="Bino T."/>
            <person name="Nishimoto Y."/>
            <person name="Shigenobu S."/>
            <person name="Kawaguchi M."/>
        </authorList>
    </citation>
    <scope>NUCLEOTIDE SEQUENCE</scope>
    <source>
        <strain evidence="1">HR1</strain>
    </source>
</reference>
<dbReference type="Proteomes" id="UP000615446">
    <property type="component" value="Unassembled WGS sequence"/>
</dbReference>
<dbReference type="InterPro" id="IPR036910">
    <property type="entry name" value="HMG_box_dom_sf"/>
</dbReference>
<protein>
    <submittedName>
        <fullName evidence="1">Uncharacterized protein</fullName>
    </submittedName>
</protein>
<name>A0A8H3R2B7_9GLOM</name>
<dbReference type="AlphaFoldDB" id="A0A8H3R2B7"/>
<organism evidence="1 2">
    <name type="scientific">Rhizophagus clarus</name>
    <dbReference type="NCBI Taxonomy" id="94130"/>
    <lineage>
        <taxon>Eukaryota</taxon>
        <taxon>Fungi</taxon>
        <taxon>Fungi incertae sedis</taxon>
        <taxon>Mucoromycota</taxon>
        <taxon>Glomeromycotina</taxon>
        <taxon>Glomeromycetes</taxon>
        <taxon>Glomerales</taxon>
        <taxon>Glomeraceae</taxon>
        <taxon>Rhizophagus</taxon>
    </lineage>
</organism>
<comment type="caution">
    <text evidence="1">The sequence shown here is derived from an EMBL/GenBank/DDBJ whole genome shotgun (WGS) entry which is preliminary data.</text>
</comment>
<evidence type="ECO:0000313" key="2">
    <source>
        <dbReference type="Proteomes" id="UP000615446"/>
    </source>
</evidence>
<dbReference type="EMBL" id="BLAL01000298">
    <property type="protein sequence ID" value="GET01361.1"/>
    <property type="molecule type" value="Genomic_DNA"/>
</dbReference>
<evidence type="ECO:0000313" key="1">
    <source>
        <dbReference type="EMBL" id="GET01361.1"/>
    </source>
</evidence>
<sequence length="878" mass="100767">MDDNNKSPKPTSLFSPFDYSENIRKEFKPISPTIITQSLTPANVVIDSIKKNKTLTLDDWNELISLFFSDNKVELNDSLNLFQKKIDNDEMPKTHELLQDYKARIPNAFFIYFRQLKKCGLDNIISKFCGRNGIYRQSKLSLKIATNLWEKSPEHQRFFSELASEARKEHEKMYPKHKPRTSIIRKEFTYSVESETKTIDSFSSTIDSFSYLDNPQDFSIYSSTPDMMSSILQLPLPLFLENNEFTSSDPLFIPNYYIFDEPDIPNIKISNLTFWSDALETRLCELYMKDDVVDIFWGQPIEEHLNSSTDWHVYVITRGLHNSYAKTEIITDKQVIRFITEEERFVSFDDPLPSSLNIPQDLRENFNEALDNELGLSFREAHYNLVGIGTGYKQIRGQFTEIPAIIFYIRQKGILRRGCDGLLPKMIRGYPTDVIECVAIPCAGSGVDTCRRYQENVKLGSSIGIGLEKNNTTGTLSAVAYENSPPYRIGIISCEHVLKFNDSNSKKNITIFQPSYNDLFEPKKKLEELHELSRESEYEEDDEYTDEINEMLRKLNLAESRNSTLATYVKGMRENFRSKMDNKNYGIDAGFCVFDNENRKLSSKNFPIPSNNFINAGLSTCLEGTYTYHELRNFDYNNNKIFKVGRTTGLTLGKLLPTDQAIAYSLTNESIKNAKKLTMEKHIPCYSNADQEIFIGYMKSQLDSEICQKRKKCYPIKWFDRQLAFQFEPGEFECGDSGASILDKQGKALGILHAKLRIPNQTFGIASPYFAILEALDVSICLSSKPVKPTIISPPIISPPPSYLSLPFSNTNDDCERTPPPAYLFSNNKSDCESETPPPLYLSSNVQNYYSRVIKRDMDIKVEINKNPKRTRIGQEDF</sequence>
<accession>A0A8H3R2B7</accession>
<proteinExistence type="predicted"/>
<gene>
    <name evidence="1" type="ORF">RCL2_002777200</name>
</gene>
<dbReference type="Gene3D" id="1.10.30.10">
    <property type="entry name" value="High mobility group box domain"/>
    <property type="match status" value="1"/>
</dbReference>